<comment type="caution">
    <text evidence="1">The sequence shown here is derived from an EMBL/GenBank/DDBJ whole genome shotgun (WGS) entry which is preliminary data.</text>
</comment>
<keyword evidence="2" id="KW-1185">Reference proteome</keyword>
<reference evidence="1 2" key="1">
    <citation type="submission" date="2017-11" db="EMBL/GenBank/DDBJ databases">
        <title>De-novo sequencing of pomegranate (Punica granatum L.) genome.</title>
        <authorList>
            <person name="Akparov Z."/>
            <person name="Amiraslanov A."/>
            <person name="Hajiyeva S."/>
            <person name="Abbasov M."/>
            <person name="Kaur K."/>
            <person name="Hamwieh A."/>
            <person name="Solovyev V."/>
            <person name="Salamov A."/>
            <person name="Braich B."/>
            <person name="Kosarev P."/>
            <person name="Mahmoud A."/>
            <person name="Hajiyev E."/>
            <person name="Babayeva S."/>
            <person name="Izzatullayeva V."/>
            <person name="Mammadov A."/>
            <person name="Mammadov A."/>
            <person name="Sharifova S."/>
            <person name="Ojaghi J."/>
            <person name="Eynullazada K."/>
            <person name="Bayramov B."/>
            <person name="Abdulazimova A."/>
            <person name="Shahmuradov I."/>
        </authorList>
    </citation>
    <scope>NUCLEOTIDE SEQUENCE [LARGE SCALE GENOMIC DNA]</scope>
    <source>
        <strain evidence="2">cv. AG2017</strain>
        <tissue evidence="1">Leaf</tissue>
    </source>
</reference>
<organism evidence="1 2">
    <name type="scientific">Punica granatum</name>
    <name type="common">Pomegranate</name>
    <dbReference type="NCBI Taxonomy" id="22663"/>
    <lineage>
        <taxon>Eukaryota</taxon>
        <taxon>Viridiplantae</taxon>
        <taxon>Streptophyta</taxon>
        <taxon>Embryophyta</taxon>
        <taxon>Tracheophyta</taxon>
        <taxon>Spermatophyta</taxon>
        <taxon>Magnoliopsida</taxon>
        <taxon>eudicotyledons</taxon>
        <taxon>Gunneridae</taxon>
        <taxon>Pentapetalae</taxon>
        <taxon>rosids</taxon>
        <taxon>malvids</taxon>
        <taxon>Myrtales</taxon>
        <taxon>Lythraceae</taxon>
        <taxon>Punica</taxon>
    </lineage>
</organism>
<dbReference type="Proteomes" id="UP000233551">
    <property type="component" value="Unassembled WGS sequence"/>
</dbReference>
<name>A0A2I0IT56_PUNGR</name>
<protein>
    <submittedName>
        <fullName evidence="1">Uncharacterized protein</fullName>
    </submittedName>
</protein>
<gene>
    <name evidence="1" type="ORF">CRG98_032410</name>
</gene>
<dbReference type="EMBL" id="PGOL01002539">
    <property type="protein sequence ID" value="PKI47188.1"/>
    <property type="molecule type" value="Genomic_DNA"/>
</dbReference>
<proteinExistence type="predicted"/>
<accession>A0A2I0IT56</accession>
<evidence type="ECO:0000313" key="2">
    <source>
        <dbReference type="Proteomes" id="UP000233551"/>
    </source>
</evidence>
<dbReference type="AlphaFoldDB" id="A0A2I0IT56"/>
<evidence type="ECO:0000313" key="1">
    <source>
        <dbReference type="EMBL" id="PKI47188.1"/>
    </source>
</evidence>
<sequence length="81" mass="9022">MTEKLKSLARSLDEQLSNLGEPVAPMVEARLKTVTFDQVQGRSLEIVSTNQLETNDWCTICMEDYISGGSSEVVRMLCSHT</sequence>